<organism evidence="2 3">
    <name type="scientific">Heliocybe sulcata</name>
    <dbReference type="NCBI Taxonomy" id="5364"/>
    <lineage>
        <taxon>Eukaryota</taxon>
        <taxon>Fungi</taxon>
        <taxon>Dikarya</taxon>
        <taxon>Basidiomycota</taxon>
        <taxon>Agaricomycotina</taxon>
        <taxon>Agaricomycetes</taxon>
        <taxon>Gloeophyllales</taxon>
        <taxon>Gloeophyllaceae</taxon>
        <taxon>Heliocybe</taxon>
    </lineage>
</organism>
<sequence length="430" mass="45570">MEDGWDTRVLGMHINCGHLVPDDEWVLKSERQKKENARKAAAAKRKLEEAGDASSAPAKKRPRKAPRLTHIKTHKPAKKAEQPEPAPAAEGDHAEATSHPNNNGVIATLGDEAPAPPKLALTKASRKIVKESAKPTRVSARIQEKKAAAVVEEENDNRGEPELPPVAAAGTGTAGTVVNPSIKRSSRVTASNTKVAVTAGGSDASGTNPLPRMTKEPETRELANAQPAGRKAPADRSSKPSVVLLRKSKTESTVKAHAEKAQVQHKKTAATVDGRDATTAAVVPGASKGFGKPANAKREDGKVPTDPSSKAKVTLLLGTKDASAPQADAEQAKPALPRTRARKVRKSDENAQVTISAGSTRKEAVLLPVENGGPVPVTAEEEEKPSETQPVPSRPQRTRRQSQKALESAAQVPKRRQSRKRVAAVADELK</sequence>
<accession>A0A5C3NB12</accession>
<proteinExistence type="predicted"/>
<evidence type="ECO:0000256" key="1">
    <source>
        <dbReference type="SAM" id="MobiDB-lite"/>
    </source>
</evidence>
<evidence type="ECO:0000313" key="2">
    <source>
        <dbReference type="EMBL" id="TFK54067.1"/>
    </source>
</evidence>
<feature type="compositionally biased region" description="Polar residues" evidence="1">
    <location>
        <begin position="350"/>
        <end position="359"/>
    </location>
</feature>
<feature type="compositionally biased region" description="Basic residues" evidence="1">
    <location>
        <begin position="413"/>
        <end position="422"/>
    </location>
</feature>
<dbReference type="AlphaFoldDB" id="A0A5C3NB12"/>
<evidence type="ECO:0000313" key="3">
    <source>
        <dbReference type="Proteomes" id="UP000305948"/>
    </source>
</evidence>
<dbReference type="EMBL" id="ML213506">
    <property type="protein sequence ID" value="TFK54067.1"/>
    <property type="molecule type" value="Genomic_DNA"/>
</dbReference>
<protein>
    <submittedName>
        <fullName evidence="2">Uncharacterized protein</fullName>
    </submittedName>
</protein>
<name>A0A5C3NB12_9AGAM</name>
<feature type="compositionally biased region" description="Basic and acidic residues" evidence="1">
    <location>
        <begin position="248"/>
        <end position="262"/>
    </location>
</feature>
<keyword evidence="3" id="KW-1185">Reference proteome</keyword>
<feature type="region of interest" description="Disordered" evidence="1">
    <location>
        <begin position="30"/>
        <end position="430"/>
    </location>
</feature>
<gene>
    <name evidence="2" type="ORF">OE88DRAFT_1732784</name>
</gene>
<reference evidence="2 3" key="1">
    <citation type="journal article" date="2019" name="Nat. Ecol. Evol.">
        <title>Megaphylogeny resolves global patterns of mushroom evolution.</title>
        <authorList>
            <person name="Varga T."/>
            <person name="Krizsan K."/>
            <person name="Foldi C."/>
            <person name="Dima B."/>
            <person name="Sanchez-Garcia M."/>
            <person name="Sanchez-Ramirez S."/>
            <person name="Szollosi G.J."/>
            <person name="Szarkandi J.G."/>
            <person name="Papp V."/>
            <person name="Albert L."/>
            <person name="Andreopoulos W."/>
            <person name="Angelini C."/>
            <person name="Antonin V."/>
            <person name="Barry K.W."/>
            <person name="Bougher N.L."/>
            <person name="Buchanan P."/>
            <person name="Buyck B."/>
            <person name="Bense V."/>
            <person name="Catcheside P."/>
            <person name="Chovatia M."/>
            <person name="Cooper J."/>
            <person name="Damon W."/>
            <person name="Desjardin D."/>
            <person name="Finy P."/>
            <person name="Geml J."/>
            <person name="Haridas S."/>
            <person name="Hughes K."/>
            <person name="Justo A."/>
            <person name="Karasinski D."/>
            <person name="Kautmanova I."/>
            <person name="Kiss B."/>
            <person name="Kocsube S."/>
            <person name="Kotiranta H."/>
            <person name="LaButti K.M."/>
            <person name="Lechner B.E."/>
            <person name="Liimatainen K."/>
            <person name="Lipzen A."/>
            <person name="Lukacs Z."/>
            <person name="Mihaltcheva S."/>
            <person name="Morgado L.N."/>
            <person name="Niskanen T."/>
            <person name="Noordeloos M.E."/>
            <person name="Ohm R.A."/>
            <person name="Ortiz-Santana B."/>
            <person name="Ovrebo C."/>
            <person name="Racz N."/>
            <person name="Riley R."/>
            <person name="Savchenko A."/>
            <person name="Shiryaev A."/>
            <person name="Soop K."/>
            <person name="Spirin V."/>
            <person name="Szebenyi C."/>
            <person name="Tomsovsky M."/>
            <person name="Tulloss R.E."/>
            <person name="Uehling J."/>
            <person name="Grigoriev I.V."/>
            <person name="Vagvolgyi C."/>
            <person name="Papp T."/>
            <person name="Martin F.M."/>
            <person name="Miettinen O."/>
            <person name="Hibbett D.S."/>
            <person name="Nagy L.G."/>
        </authorList>
    </citation>
    <scope>NUCLEOTIDE SEQUENCE [LARGE SCALE GENOMIC DNA]</scope>
    <source>
        <strain evidence="2 3">OMC1185</strain>
    </source>
</reference>
<dbReference type="Proteomes" id="UP000305948">
    <property type="component" value="Unassembled WGS sequence"/>
</dbReference>
<feature type="compositionally biased region" description="Basic residues" evidence="1">
    <location>
        <begin position="58"/>
        <end position="77"/>
    </location>
</feature>
<feature type="compositionally biased region" description="Low complexity" evidence="1">
    <location>
        <begin position="166"/>
        <end position="178"/>
    </location>
</feature>